<dbReference type="GO" id="GO:0042575">
    <property type="term" value="C:DNA polymerase complex"/>
    <property type="evidence" value="ECO:0007669"/>
    <property type="project" value="UniProtKB-ARBA"/>
</dbReference>
<dbReference type="GO" id="GO:0003676">
    <property type="term" value="F:nucleic acid binding"/>
    <property type="evidence" value="ECO:0007669"/>
    <property type="project" value="InterPro"/>
</dbReference>
<reference evidence="2" key="1">
    <citation type="submission" date="2020-11" db="EMBL/GenBank/DDBJ databases">
        <authorList>
            <person name="Tran Van P."/>
        </authorList>
    </citation>
    <scope>NUCLEOTIDE SEQUENCE</scope>
</reference>
<gene>
    <name evidence="2" type="ORF">CTOB1V02_LOCUS8514</name>
</gene>
<feature type="non-terminal residue" evidence="2">
    <location>
        <position position="1"/>
    </location>
</feature>
<dbReference type="EMBL" id="OB662858">
    <property type="protein sequence ID" value="CAD7230656.1"/>
    <property type="molecule type" value="Genomic_DNA"/>
</dbReference>
<dbReference type="InterPro" id="IPR043502">
    <property type="entry name" value="DNA/RNA_pol_sf"/>
</dbReference>
<organism evidence="2">
    <name type="scientific">Cyprideis torosa</name>
    <dbReference type="NCBI Taxonomy" id="163714"/>
    <lineage>
        <taxon>Eukaryota</taxon>
        <taxon>Metazoa</taxon>
        <taxon>Ecdysozoa</taxon>
        <taxon>Arthropoda</taxon>
        <taxon>Crustacea</taxon>
        <taxon>Oligostraca</taxon>
        <taxon>Ostracoda</taxon>
        <taxon>Podocopa</taxon>
        <taxon>Podocopida</taxon>
        <taxon>Cytherocopina</taxon>
        <taxon>Cytheroidea</taxon>
        <taxon>Cytherideidae</taxon>
        <taxon>Cyprideis</taxon>
    </lineage>
</organism>
<dbReference type="Pfam" id="PF05380">
    <property type="entry name" value="Peptidase_A17"/>
    <property type="match status" value="1"/>
</dbReference>
<dbReference type="InterPro" id="IPR002156">
    <property type="entry name" value="RNaseH_domain"/>
</dbReference>
<dbReference type="OrthoDB" id="6369924at2759"/>
<dbReference type="InterPro" id="IPR012337">
    <property type="entry name" value="RNaseH-like_sf"/>
</dbReference>
<feature type="compositionally biased region" description="Polar residues" evidence="1">
    <location>
        <begin position="614"/>
        <end position="655"/>
    </location>
</feature>
<name>A0A7R8WFD7_9CRUS</name>
<dbReference type="Gene3D" id="3.80.10.10">
    <property type="entry name" value="Ribonuclease Inhibitor"/>
    <property type="match status" value="1"/>
</dbReference>
<dbReference type="SMART" id="SM00369">
    <property type="entry name" value="LRR_TYP"/>
    <property type="match status" value="4"/>
</dbReference>
<dbReference type="GO" id="GO:0071897">
    <property type="term" value="P:DNA biosynthetic process"/>
    <property type="evidence" value="ECO:0007669"/>
    <property type="project" value="UniProtKB-ARBA"/>
</dbReference>
<dbReference type="InterPro" id="IPR001611">
    <property type="entry name" value="Leu-rich_rpt"/>
</dbReference>
<dbReference type="PROSITE" id="PS50879">
    <property type="entry name" value="RNASE_H_1"/>
    <property type="match status" value="1"/>
</dbReference>
<feature type="non-terminal residue" evidence="2">
    <location>
        <position position="1341"/>
    </location>
</feature>
<dbReference type="InterPro" id="IPR008042">
    <property type="entry name" value="Retrotrans_Pao"/>
</dbReference>
<feature type="compositionally biased region" description="Polar residues" evidence="1">
    <location>
        <begin position="1322"/>
        <end position="1341"/>
    </location>
</feature>
<dbReference type="SUPFAM" id="SSF53098">
    <property type="entry name" value="Ribonuclease H-like"/>
    <property type="match status" value="1"/>
</dbReference>
<dbReference type="GO" id="GO:0004523">
    <property type="term" value="F:RNA-DNA hybrid ribonuclease activity"/>
    <property type="evidence" value="ECO:0007669"/>
    <property type="project" value="InterPro"/>
</dbReference>
<feature type="region of interest" description="Disordered" evidence="1">
    <location>
        <begin position="479"/>
        <end position="508"/>
    </location>
</feature>
<dbReference type="SUPFAM" id="SSF56672">
    <property type="entry name" value="DNA/RNA polymerases"/>
    <property type="match status" value="1"/>
</dbReference>
<protein>
    <submittedName>
        <fullName evidence="2">Uncharacterized protein</fullName>
    </submittedName>
</protein>
<dbReference type="Gene3D" id="3.30.420.10">
    <property type="entry name" value="Ribonuclease H-like superfamily/Ribonuclease H"/>
    <property type="match status" value="1"/>
</dbReference>
<feature type="region of interest" description="Disordered" evidence="1">
    <location>
        <begin position="1316"/>
        <end position="1341"/>
    </location>
</feature>
<sequence length="1341" mass="150714">PSNNRGSRLGTSSVCRLNGRGFQFPISSWRSLLPGNPNFQALTDVSHFHVVWGVRGRHLLSSSLDVYKEGVATADDASDVGGSRVEPSRWYPSPAPRSSFTLVPLACTKVFLHVGSPRLHQGLPSTLSHDTVARRTSALCVVHVLPLCRHRGKRLPAKKADIITNLSHWELAQLNTGQFLLPFGSQILENESDITALDTGSSSSNVTLDDSMNCQCDTLNPFAKANCGGDSCTGIPRYLNQDIERMSISQGRIVALTRESFSMYPNLKVLDIPNNGIRIIEPGAFLGLTKLENLTLNFNKLTELREGTFQGLENLQVLKIIKNPFSNMSRVTPGLSPIDLPKLRRVHLGGGSYGEVTKEAFRPMDGSPLQDLQLQLGQITYLDTQLFQYLPNLRRLQLRQNIVKNLPEVLKALPDTVQTLDIGGIGLNPENVDLYFNALAGTRVKTLLAKRNNLPVISRTTFPYLPYIEMMNLSEASSVRTAEKTGSTSSSSQAAPKPWQRNANQGRPHSVTNALLTDQDRKCPKCHQDHRLFACPSFAKLETQLKWDFIKSQKRCFNCFSTQHSISACPSKYTCRHCYKRHHSLLCRNQPTATLNATANAFVPKAQAPPRKGFSQQDRSGISAPSTSGLHVQAENNGNSSVPVPRTTESFLSEPQNETKAFLQIVQLKITNPSNGKQAKVYALFDSGASQSWVKQDLAADLGLQVQQETQFKVQSFGAQSHMINSYQSLDGSSGNLPCTAYTTKSITGPLEQCKITKLPNHLKGLDLTSTPAYQGITVYPSILIGAQNYWDFLTESRYEVTLPFKSNARPGSNYENALQRSIAQEQKLSEEKKAQYDQYFKTTEKEGIIVKLKEDNSSQGYFLPSYILQICLLHKFNSLDDGRLRELLKKTNYVDDFPASFVTQEEKEEFRRESSKALESISMTLNEEAKSDKVLGITWKRDTDRFLLDLSSIPSPRKFTKRELLRSFASVYDPLGILSPFVMRLKILFQYTWTQPIKWDDPVPNVHEYTWTQPIKWDDPVPNEVKETWETWLKEAKTLALHLPRWVGLTNEDWILVCFTDANLTSMGIAVYCVQEGKQSHLLTGKSRLCPLKPNTLTVPRAELVALLLGVRLIDRLSNEMKPPSQIHLYTDSETCIKWINSPPSRTETFLFNRVTEIHQKGAKHNVQIKYVRTHLNPALDGWFPWRRVVDYLSGYTDVPGLKERDGQSLTGRWGSRQGVVACLITDAQSNAPFETEKFSSLAKVISTTAWLLRFSHFIRDRRQVKTGPLTPREKQKALQFWIRLEQQKHYPEEFARLKAGDSVAYSSTIVKLRPNKSKRPCSSGSDLNSRSITQKNSPD</sequence>
<accession>A0A7R8WFD7</accession>
<dbReference type="PANTHER" id="PTHR47331">
    <property type="entry name" value="PHD-TYPE DOMAIN-CONTAINING PROTEIN"/>
    <property type="match status" value="1"/>
</dbReference>
<dbReference type="InterPro" id="IPR003591">
    <property type="entry name" value="Leu-rich_rpt_typical-subtyp"/>
</dbReference>
<dbReference type="SUPFAM" id="SSF52058">
    <property type="entry name" value="L domain-like"/>
    <property type="match status" value="1"/>
</dbReference>
<evidence type="ECO:0000313" key="2">
    <source>
        <dbReference type="EMBL" id="CAD7230656.1"/>
    </source>
</evidence>
<proteinExistence type="predicted"/>
<evidence type="ECO:0000256" key="1">
    <source>
        <dbReference type="SAM" id="MobiDB-lite"/>
    </source>
</evidence>
<dbReference type="Pfam" id="PF13855">
    <property type="entry name" value="LRR_8"/>
    <property type="match status" value="1"/>
</dbReference>
<feature type="region of interest" description="Disordered" evidence="1">
    <location>
        <begin position="604"/>
        <end position="655"/>
    </location>
</feature>
<dbReference type="InterPro" id="IPR036397">
    <property type="entry name" value="RNaseH_sf"/>
</dbReference>
<dbReference type="PROSITE" id="PS51450">
    <property type="entry name" value="LRR"/>
    <property type="match status" value="1"/>
</dbReference>
<dbReference type="InterPro" id="IPR032675">
    <property type="entry name" value="LRR_dom_sf"/>
</dbReference>
<feature type="compositionally biased region" description="Polar residues" evidence="1">
    <location>
        <begin position="479"/>
        <end position="494"/>
    </location>
</feature>